<sequence length="174" mass="18958">MGDKPMGNEPMGDEQQIIHIGVTGHQHIPEEARVFVERGLRELLTQYDGKPVVGLSSLAVGADQLFASEILRTGHTLKAILPSRRYERTFDESGLRSFQTLVGKARQVVTLGYAEPCEEAYYAAGKRVVDDCDLLVAFWDGQPANGKGGTADAVAYAHEVGKPVTVIWPEGVLH</sequence>
<name>A0A261FBU6_9BIFI</name>
<reference evidence="1 2" key="1">
    <citation type="journal article" date="2017" name="BMC Genomics">
        <title>Comparative genomic and phylogenomic analyses of the Bifidobacteriaceae family.</title>
        <authorList>
            <person name="Lugli G.A."/>
            <person name="Milani C."/>
            <person name="Turroni F."/>
            <person name="Duranti S."/>
            <person name="Mancabelli L."/>
            <person name="Mangifesta M."/>
            <person name="Ferrario C."/>
            <person name="Modesto M."/>
            <person name="Mattarelli P."/>
            <person name="Jiri K."/>
            <person name="van Sinderen D."/>
            <person name="Ventura M."/>
        </authorList>
    </citation>
    <scope>NUCLEOTIDE SEQUENCE [LARGE SCALE GENOMIC DNA]</scope>
    <source>
        <strain evidence="1 2">DSM 100201</strain>
    </source>
</reference>
<comment type="caution">
    <text evidence="1">The sequence shown here is derived from an EMBL/GenBank/DDBJ whole genome shotgun (WGS) entry which is preliminary data.</text>
</comment>
<dbReference type="SUPFAM" id="SSF102405">
    <property type="entry name" value="MCP/YpsA-like"/>
    <property type="match status" value="1"/>
</dbReference>
<gene>
    <name evidence="1" type="ORF">BTIS_1836</name>
</gene>
<dbReference type="AlphaFoldDB" id="A0A261FBU6"/>
<proteinExistence type="predicted"/>
<dbReference type="RefSeq" id="WP_211279451.1">
    <property type="nucleotide sequence ID" value="NZ_MWWV01000015.1"/>
</dbReference>
<dbReference type="Proteomes" id="UP000216444">
    <property type="component" value="Unassembled WGS sequence"/>
</dbReference>
<evidence type="ECO:0000313" key="1">
    <source>
        <dbReference type="EMBL" id="OZG56630.1"/>
    </source>
</evidence>
<organism evidence="1 2">
    <name type="scientific">Bifidobacterium tissieri</name>
    <dbReference type="NCBI Taxonomy" id="1630162"/>
    <lineage>
        <taxon>Bacteria</taxon>
        <taxon>Bacillati</taxon>
        <taxon>Actinomycetota</taxon>
        <taxon>Actinomycetes</taxon>
        <taxon>Bifidobacteriales</taxon>
        <taxon>Bifidobacteriaceae</taxon>
        <taxon>Bifidobacterium</taxon>
    </lineage>
</organism>
<keyword evidence="2" id="KW-1185">Reference proteome</keyword>
<protein>
    <recommendedName>
        <fullName evidence="3">DUF1273 family protein</fullName>
    </recommendedName>
</protein>
<accession>A0A261FBU6</accession>
<dbReference type="Gene3D" id="3.40.50.450">
    <property type="match status" value="1"/>
</dbReference>
<evidence type="ECO:0000313" key="2">
    <source>
        <dbReference type="Proteomes" id="UP000216444"/>
    </source>
</evidence>
<dbReference type="EMBL" id="MWWV01000015">
    <property type="protein sequence ID" value="OZG56630.1"/>
    <property type="molecule type" value="Genomic_DNA"/>
</dbReference>
<evidence type="ECO:0008006" key="3">
    <source>
        <dbReference type="Google" id="ProtNLM"/>
    </source>
</evidence>